<dbReference type="CDD" id="cd20625">
    <property type="entry name" value="CYP164-like"/>
    <property type="match status" value="1"/>
</dbReference>
<dbReference type="PRINTS" id="PR00359">
    <property type="entry name" value="BP450"/>
</dbReference>
<gene>
    <name evidence="3" type="ORF">LV75_004687</name>
</gene>
<dbReference type="InterPro" id="IPR017972">
    <property type="entry name" value="Cyt_P450_CS"/>
</dbReference>
<keyword evidence="2" id="KW-0503">Monooxygenase</keyword>
<dbReference type="SUPFAM" id="SSF48264">
    <property type="entry name" value="Cytochrome P450"/>
    <property type="match status" value="1"/>
</dbReference>
<keyword evidence="2" id="KW-0349">Heme</keyword>
<reference evidence="3 4" key="1">
    <citation type="submission" date="2022-06" db="EMBL/GenBank/DDBJ databases">
        <title>Genomic Encyclopedia of Archaeal and Bacterial Type Strains, Phase II (KMG-II): from individual species to whole genera.</title>
        <authorList>
            <person name="Goeker M."/>
        </authorList>
    </citation>
    <scope>NUCLEOTIDE SEQUENCE [LARGE SCALE GENOMIC DNA]</scope>
    <source>
        <strain evidence="3 4">DSM 44255</strain>
    </source>
</reference>
<keyword evidence="2" id="KW-0560">Oxidoreductase</keyword>
<keyword evidence="4" id="KW-1185">Reference proteome</keyword>
<organism evidence="3 4">
    <name type="scientific">Actinokineospora diospyrosa</name>
    <dbReference type="NCBI Taxonomy" id="103728"/>
    <lineage>
        <taxon>Bacteria</taxon>
        <taxon>Bacillati</taxon>
        <taxon>Actinomycetota</taxon>
        <taxon>Actinomycetes</taxon>
        <taxon>Pseudonocardiales</taxon>
        <taxon>Pseudonocardiaceae</taxon>
        <taxon>Actinokineospora</taxon>
    </lineage>
</organism>
<keyword evidence="2" id="KW-0479">Metal-binding</keyword>
<dbReference type="PRINTS" id="PR00385">
    <property type="entry name" value="P450"/>
</dbReference>
<dbReference type="Proteomes" id="UP001205185">
    <property type="component" value="Unassembled WGS sequence"/>
</dbReference>
<comment type="similarity">
    <text evidence="1 2">Belongs to the cytochrome P450 family.</text>
</comment>
<dbReference type="PROSITE" id="PS00086">
    <property type="entry name" value="CYTOCHROME_P450"/>
    <property type="match status" value="1"/>
</dbReference>
<accession>A0ABT1IHQ1</accession>
<evidence type="ECO:0000313" key="4">
    <source>
        <dbReference type="Proteomes" id="UP001205185"/>
    </source>
</evidence>
<comment type="caution">
    <text evidence="3">The sequence shown here is derived from an EMBL/GenBank/DDBJ whole genome shotgun (WGS) entry which is preliminary data.</text>
</comment>
<dbReference type="EMBL" id="JAMTCO010000011">
    <property type="protein sequence ID" value="MCP2272168.1"/>
    <property type="molecule type" value="Genomic_DNA"/>
</dbReference>
<sequence>MRAELRLGTRLAVERAAVWLMASRGDGVARLVSSPWRADPYPTYARLREGTGVYRSKLRITSVATHALCSKVLRDRTFGVRSTDGAEPPPFAASGLPGEVEVIPSMLEVDAPDHTRLRALARPAFSPAKITGYRAGIEEATARLLERALAKDRFDLMADFAAPLPITVISALLGIPDVDSAAFVRYGRVLGASLDGTKSVRHARALRTANRELRALFTRLIAERTADPGPDVISALATSTGLTALELATTCELLLIAGFETTTNLIGNAVWTFARNPDQWDRLRADPALVGAAVDEVLRYEPPVQMTARIPHRDTEVAGTPVAANSMVIVLLGSAGRDPAAFERPDEFDIGRPKGADHLAFSSGAHYCLGAPLARLEGEIALGALAGALPAITAVAEPKWRKTTVIRGLSELWLSPGTGSRAG</sequence>
<protein>
    <recommendedName>
        <fullName evidence="5">Cytochrome P450</fullName>
    </recommendedName>
</protein>
<dbReference type="RefSeq" id="WP_253889100.1">
    <property type="nucleotide sequence ID" value="NZ_BAAAVB010000015.1"/>
</dbReference>
<dbReference type="PANTHER" id="PTHR46696">
    <property type="entry name" value="P450, PUTATIVE (EUROFUNG)-RELATED"/>
    <property type="match status" value="1"/>
</dbReference>
<name>A0ABT1IHQ1_9PSEU</name>
<keyword evidence="2" id="KW-0408">Iron</keyword>
<evidence type="ECO:0000256" key="1">
    <source>
        <dbReference type="ARBA" id="ARBA00010617"/>
    </source>
</evidence>
<evidence type="ECO:0008006" key="5">
    <source>
        <dbReference type="Google" id="ProtNLM"/>
    </source>
</evidence>
<evidence type="ECO:0000256" key="2">
    <source>
        <dbReference type="RuleBase" id="RU000461"/>
    </source>
</evidence>
<dbReference type="InterPro" id="IPR002397">
    <property type="entry name" value="Cyt_P450_B"/>
</dbReference>
<dbReference type="PANTHER" id="PTHR46696:SF4">
    <property type="entry name" value="BIOTIN BIOSYNTHESIS CYTOCHROME P450"/>
    <property type="match status" value="1"/>
</dbReference>
<dbReference type="Gene3D" id="1.10.630.10">
    <property type="entry name" value="Cytochrome P450"/>
    <property type="match status" value="1"/>
</dbReference>
<dbReference type="Pfam" id="PF00067">
    <property type="entry name" value="p450"/>
    <property type="match status" value="1"/>
</dbReference>
<evidence type="ECO:0000313" key="3">
    <source>
        <dbReference type="EMBL" id="MCP2272168.1"/>
    </source>
</evidence>
<dbReference type="InterPro" id="IPR001128">
    <property type="entry name" value="Cyt_P450"/>
</dbReference>
<dbReference type="InterPro" id="IPR036396">
    <property type="entry name" value="Cyt_P450_sf"/>
</dbReference>
<proteinExistence type="inferred from homology"/>